<name>A0ABD5SZ47_9EURY</name>
<dbReference type="AlphaFoldDB" id="A0ABD5SZ47"/>
<dbReference type="Gene3D" id="3.40.50.150">
    <property type="entry name" value="Vaccinia Virus protein VP39"/>
    <property type="match status" value="1"/>
</dbReference>
<organism evidence="1 2">
    <name type="scientific">Halorubrum pallidum</name>
    <dbReference type="NCBI Taxonomy" id="1526114"/>
    <lineage>
        <taxon>Archaea</taxon>
        <taxon>Methanobacteriati</taxon>
        <taxon>Methanobacteriota</taxon>
        <taxon>Stenosarchaea group</taxon>
        <taxon>Halobacteria</taxon>
        <taxon>Halobacteriales</taxon>
        <taxon>Haloferacaceae</taxon>
        <taxon>Halorubrum</taxon>
    </lineage>
</organism>
<protein>
    <recommendedName>
        <fullName evidence="3">Site-specific DNA-methyltransferase</fullName>
    </recommendedName>
</protein>
<feature type="non-terminal residue" evidence="1">
    <location>
        <position position="240"/>
    </location>
</feature>
<dbReference type="Proteomes" id="UP001596274">
    <property type="component" value="Unassembled WGS sequence"/>
</dbReference>
<gene>
    <name evidence="1" type="ORF">ACFQDD_01590</name>
</gene>
<proteinExistence type="predicted"/>
<comment type="caution">
    <text evidence="1">The sequence shown here is derived from an EMBL/GenBank/DDBJ whole genome shotgun (WGS) entry which is preliminary data.</text>
</comment>
<evidence type="ECO:0000313" key="2">
    <source>
        <dbReference type="Proteomes" id="UP001596274"/>
    </source>
</evidence>
<reference evidence="1 2" key="1">
    <citation type="journal article" date="2019" name="Int. J. Syst. Evol. Microbiol.">
        <title>The Global Catalogue of Microorganisms (GCM) 10K type strain sequencing project: providing services to taxonomists for standard genome sequencing and annotation.</title>
        <authorList>
            <consortium name="The Broad Institute Genomics Platform"/>
            <consortium name="The Broad Institute Genome Sequencing Center for Infectious Disease"/>
            <person name="Wu L."/>
            <person name="Ma J."/>
        </authorList>
    </citation>
    <scope>NUCLEOTIDE SEQUENCE [LARGE SCALE GENOMIC DNA]</scope>
    <source>
        <strain evidence="1 2">PJ61</strain>
    </source>
</reference>
<dbReference type="InterPro" id="IPR029063">
    <property type="entry name" value="SAM-dependent_MTases_sf"/>
</dbReference>
<accession>A0ABD5SZ47</accession>
<evidence type="ECO:0000313" key="1">
    <source>
        <dbReference type="EMBL" id="MFC6770228.1"/>
    </source>
</evidence>
<sequence>MGIAYRVANWVDVASEYREQAAIVHLDANWAAPARYSGRGVDYVTHPITQAATDDFPDSELKRDEIDTSRTIADMIDAAWDALKPGGWLLMDADSYASRRFQRYLSEEYGEVRVASGDTRPYRGGGLRKVADVRYVKKDGTPDCSGTGQYGTEAGYPVVMGHKAETDREWSESVRLDARRPRWREPTDEYGQGTVKPVGPYKVWLDALADEGELVLAPCAGSAPALIAAEALWGDNARAV</sequence>
<dbReference type="EMBL" id="JBHSWT010000028">
    <property type="protein sequence ID" value="MFC6770228.1"/>
    <property type="molecule type" value="Genomic_DNA"/>
</dbReference>
<evidence type="ECO:0008006" key="3">
    <source>
        <dbReference type="Google" id="ProtNLM"/>
    </source>
</evidence>
<keyword evidence="2" id="KW-1185">Reference proteome</keyword>
<dbReference type="SUPFAM" id="SSF53335">
    <property type="entry name" value="S-adenosyl-L-methionine-dependent methyltransferases"/>
    <property type="match status" value="1"/>
</dbReference>